<evidence type="ECO:0000259" key="1">
    <source>
        <dbReference type="Pfam" id="PF07238"/>
    </source>
</evidence>
<dbReference type="Proteomes" id="UP000032749">
    <property type="component" value="Chromosome"/>
</dbReference>
<organism evidence="2 3">
    <name type="scientific">Oleispira antarctica RB-8</name>
    <dbReference type="NCBI Taxonomy" id="698738"/>
    <lineage>
        <taxon>Bacteria</taxon>
        <taxon>Pseudomonadati</taxon>
        <taxon>Pseudomonadota</taxon>
        <taxon>Gammaproteobacteria</taxon>
        <taxon>Oceanospirillales</taxon>
        <taxon>Oceanospirillaceae</taxon>
        <taxon>Oleispira</taxon>
    </lineage>
</organism>
<dbReference type="InterPro" id="IPR009875">
    <property type="entry name" value="PilZ_domain"/>
</dbReference>
<dbReference type="EMBL" id="FO203512">
    <property type="protein sequence ID" value="CCK76510.1"/>
    <property type="molecule type" value="Genomic_DNA"/>
</dbReference>
<reference evidence="2 3" key="1">
    <citation type="journal article" date="2013" name="Nat. Commun.">
        <title>Genome sequence and functional genomic analysis of the oil-degrading bacterium Oleispira antarctica.</title>
        <authorList>
            <person name="Kube M."/>
            <person name="Chernikova T.N."/>
            <person name="Al-Ramahi Y."/>
            <person name="Beloqui A."/>
            <person name="Lopez-Cortez N."/>
            <person name="Guazzaroni M.E."/>
            <person name="Heipieper H.J."/>
            <person name="Klages S."/>
            <person name="Kotsyurbenko O.R."/>
            <person name="Langer I."/>
            <person name="Nechitaylo T.Y."/>
            <person name="Lunsdorf H."/>
            <person name="Fernandez M."/>
            <person name="Juarez S."/>
            <person name="Ciordia S."/>
            <person name="Singer A."/>
            <person name="Kagan O."/>
            <person name="Egorova O."/>
            <person name="Petit P.A."/>
            <person name="Stogios P."/>
            <person name="Kim Y."/>
            <person name="Tchigvintsev A."/>
            <person name="Flick R."/>
            <person name="Denaro R."/>
            <person name="Genovese M."/>
            <person name="Albar J.P."/>
            <person name="Reva O.N."/>
            <person name="Martinez-Gomariz M."/>
            <person name="Tran H."/>
            <person name="Ferrer M."/>
            <person name="Savchenko A."/>
            <person name="Yakunin A.F."/>
            <person name="Yakimov M.M."/>
            <person name="Golyshina O.V."/>
            <person name="Reinhardt R."/>
            <person name="Golyshin P.N."/>
        </authorList>
    </citation>
    <scope>NUCLEOTIDE SEQUENCE [LARGE SCALE GENOMIC DNA]</scope>
</reference>
<protein>
    <recommendedName>
        <fullName evidence="1">PilZ domain-containing protein</fullName>
    </recommendedName>
</protein>
<dbReference type="OrthoDB" id="6121169at2"/>
<dbReference type="HOGENOM" id="CLU_1990380_0_0_6"/>
<gene>
    <name evidence="2" type="ORF">OLEAN_C23340</name>
</gene>
<sequence>MITKERRFSDRYLGASLKFELQPRYWFGLKKEKHPALVTNFSSGGAAITTPLKLKIGQRIQVTILSEFHNIRQLPAEIVRYDGKQVDYRYGVRFNFSKFPEVASNNTQFILKQIEQALCQTLSPN</sequence>
<keyword evidence="3" id="KW-1185">Reference proteome</keyword>
<dbReference type="Gene3D" id="2.40.10.220">
    <property type="entry name" value="predicted glycosyltransferase like domains"/>
    <property type="match status" value="1"/>
</dbReference>
<name>R4YNX2_OLEAN</name>
<proteinExistence type="predicted"/>
<dbReference type="AlphaFoldDB" id="R4YNX2"/>
<dbReference type="STRING" id="698738.OLEAN_C23340"/>
<dbReference type="SUPFAM" id="SSF141371">
    <property type="entry name" value="PilZ domain-like"/>
    <property type="match status" value="1"/>
</dbReference>
<dbReference type="Pfam" id="PF07238">
    <property type="entry name" value="PilZ"/>
    <property type="match status" value="1"/>
</dbReference>
<dbReference type="GO" id="GO:0035438">
    <property type="term" value="F:cyclic-di-GMP binding"/>
    <property type="evidence" value="ECO:0007669"/>
    <property type="project" value="InterPro"/>
</dbReference>
<evidence type="ECO:0000313" key="3">
    <source>
        <dbReference type="Proteomes" id="UP000032749"/>
    </source>
</evidence>
<feature type="domain" description="PilZ" evidence="1">
    <location>
        <begin position="29"/>
        <end position="95"/>
    </location>
</feature>
<accession>R4YNX2</accession>
<evidence type="ECO:0000313" key="2">
    <source>
        <dbReference type="EMBL" id="CCK76510.1"/>
    </source>
</evidence>
<dbReference type="KEGG" id="oai:OLEAN_C23340"/>